<evidence type="ECO:0000313" key="6">
    <source>
        <dbReference type="Ensembl" id="ENSCCRP00010106839.1"/>
    </source>
</evidence>
<dbReference type="Ensembl" id="ENSCCRT00010118816.1">
    <property type="protein sequence ID" value="ENSCCRP00010106839.1"/>
    <property type="gene ID" value="ENSCCRG00010047131.1"/>
</dbReference>
<feature type="compositionally biased region" description="Polar residues" evidence="3">
    <location>
        <begin position="223"/>
        <end position="236"/>
    </location>
</feature>
<feature type="compositionally biased region" description="Basic and acidic residues" evidence="3">
    <location>
        <begin position="496"/>
        <end position="529"/>
    </location>
</feature>
<dbReference type="Ensembl" id="ENSCCRT00015083994.1">
    <property type="protein sequence ID" value="ENSCCRP00015081330.1"/>
    <property type="gene ID" value="ENSCCRG00015032877.1"/>
</dbReference>
<dbReference type="PANTHER" id="PTHR46105">
    <property type="entry name" value="AGAP004733-PA"/>
    <property type="match status" value="1"/>
</dbReference>
<feature type="region of interest" description="Disordered" evidence="3">
    <location>
        <begin position="175"/>
        <end position="195"/>
    </location>
</feature>
<evidence type="ECO:0000259" key="5">
    <source>
        <dbReference type="PROSITE" id="PS51457"/>
    </source>
</evidence>
<name>A0A8C1PLR5_CYPCA</name>
<dbReference type="OMA" id="RNSALCY"/>
<accession>A0A8C0XZ72</accession>
<gene>
    <name evidence="6 8" type="primary">LOC109079408</name>
</gene>
<dbReference type="RefSeq" id="XP_042612727.1">
    <property type="nucleotide sequence ID" value="XM_042756793.1"/>
</dbReference>
<reference evidence="8" key="1">
    <citation type="submission" date="2025-04" db="UniProtKB">
        <authorList>
            <consortium name="RefSeq"/>
        </authorList>
    </citation>
    <scope>IDENTIFICATION</scope>
    <source>
        <tissue evidence="8">Muscle</tissue>
    </source>
</reference>
<dbReference type="KEGG" id="ccar:109079408"/>
<dbReference type="InterPro" id="IPR011333">
    <property type="entry name" value="SKP1/BTB/POZ_sf"/>
</dbReference>
<evidence type="ECO:0000313" key="7">
    <source>
        <dbReference type="Proteomes" id="UP000694427"/>
    </source>
</evidence>
<feature type="region of interest" description="Disordered" evidence="3">
    <location>
        <begin position="496"/>
        <end position="570"/>
    </location>
</feature>
<dbReference type="InterPro" id="IPR018379">
    <property type="entry name" value="BEN_domain"/>
</dbReference>
<dbReference type="AlphaFoldDB" id="A0A8C1PLR5"/>
<evidence type="ECO:0000256" key="2">
    <source>
        <dbReference type="ARBA" id="ARBA00022843"/>
    </source>
</evidence>
<dbReference type="Pfam" id="PF00651">
    <property type="entry name" value="BTB"/>
    <property type="match status" value="1"/>
</dbReference>
<feature type="compositionally biased region" description="Basic and acidic residues" evidence="3">
    <location>
        <begin position="175"/>
        <end position="184"/>
    </location>
</feature>
<dbReference type="Proteomes" id="UP000694701">
    <property type="component" value="Unplaced"/>
</dbReference>
<dbReference type="OrthoDB" id="10261408at2759"/>
<dbReference type="Pfam" id="PF10523">
    <property type="entry name" value="BEN"/>
    <property type="match status" value="1"/>
</dbReference>
<dbReference type="GO" id="GO:0000978">
    <property type="term" value="F:RNA polymerase II cis-regulatory region sequence-specific DNA binding"/>
    <property type="evidence" value="ECO:0007669"/>
    <property type="project" value="TreeGrafter"/>
</dbReference>
<dbReference type="FunFam" id="1.10.10.2590:FF:000002">
    <property type="entry name" value="Putative nucleus accumbens-associated protein 2"/>
    <property type="match status" value="1"/>
</dbReference>
<evidence type="ECO:0000313" key="8">
    <source>
        <dbReference type="RefSeq" id="XP_042612727.1"/>
    </source>
</evidence>
<dbReference type="SUPFAM" id="SSF54695">
    <property type="entry name" value="POZ domain"/>
    <property type="match status" value="1"/>
</dbReference>
<dbReference type="GO" id="GO:0000981">
    <property type="term" value="F:DNA-binding transcription factor activity, RNA polymerase II-specific"/>
    <property type="evidence" value="ECO:0007669"/>
    <property type="project" value="TreeGrafter"/>
</dbReference>
<proteinExistence type="predicted"/>
<sequence>MSQLLHMEIPNFGSTVLDSLNEQRLLGQHCDVAIMVNGQAFKAHRAVLAASSLYFRDLFSGSAQTLFELPSSVAPSCFQQILSFCYTGRMTVSASDQLMVMYTAGYLQIQNIVERGMDLMFKASAPYCDSQTSATDDPPSPNNNNSSLLLGDQPTTVCKIKEEKLETLVCAQNGELKHSEEDRRPRGRSSRNGTLFYTSGGVNGVIPVMHAYELSTRDHASPGASSLPTTDSPTSHQNEEEDFEDDSYESLTNGKIFGGSSGIFGMQEKMEVSSLPLSLENRFCVLLGGDREALPAGLISQIGYRCHPALYTEGDPGERLELIAGSGVFMTRGQLMNCHLCAGVKHKVLLRRLLAAFFDRNTLADSCGTGIRSSNCDPNRKPLDSRILNTVKLYCQNFAPNFKESEMNVIAADMCTNARRVRKRWLPKIKSMLPEAIEVYRGTAVLSQVEGATQLGNGFPFESEFKHLAASNLTLEQHLYGDCRETLRNGSHFNIEERSQKGEELKTEPSRAKESDNLQEVEKLPESPERVAGVLALNPASKKGEKERATSSPRSHREEQNRQRPPKENQ</sequence>
<evidence type="ECO:0000259" key="4">
    <source>
        <dbReference type="PROSITE" id="PS50097"/>
    </source>
</evidence>
<keyword evidence="2" id="KW-0832">Ubl conjugation</keyword>
<evidence type="ECO:0000256" key="3">
    <source>
        <dbReference type="SAM" id="MobiDB-lite"/>
    </source>
</evidence>
<feature type="domain" description="BEN" evidence="5">
    <location>
        <begin position="325"/>
        <end position="422"/>
    </location>
</feature>
<dbReference type="Proteomes" id="UP000694700">
    <property type="component" value="Unplaced"/>
</dbReference>
<feature type="region of interest" description="Disordered" evidence="3">
    <location>
        <begin position="130"/>
        <end position="151"/>
    </location>
</feature>
<dbReference type="PROSITE" id="PS51457">
    <property type="entry name" value="BEN"/>
    <property type="match status" value="1"/>
</dbReference>
<dbReference type="SMART" id="SM00225">
    <property type="entry name" value="BTB"/>
    <property type="match status" value="1"/>
</dbReference>
<accession>A0A8C1PLR5</accession>
<organism evidence="6 7">
    <name type="scientific">Cyprinus carpio</name>
    <name type="common">Common carp</name>
    <dbReference type="NCBI Taxonomy" id="7962"/>
    <lineage>
        <taxon>Eukaryota</taxon>
        <taxon>Metazoa</taxon>
        <taxon>Chordata</taxon>
        <taxon>Craniata</taxon>
        <taxon>Vertebrata</taxon>
        <taxon>Euteleostomi</taxon>
        <taxon>Actinopterygii</taxon>
        <taxon>Neopterygii</taxon>
        <taxon>Teleostei</taxon>
        <taxon>Ostariophysi</taxon>
        <taxon>Cypriniformes</taxon>
        <taxon>Cyprinidae</taxon>
        <taxon>Cyprininae</taxon>
        <taxon>Cyprinus</taxon>
    </lineage>
</organism>
<dbReference type="PROSITE" id="PS50097">
    <property type="entry name" value="BTB"/>
    <property type="match status" value="1"/>
</dbReference>
<evidence type="ECO:0000256" key="1">
    <source>
        <dbReference type="ARBA" id="ARBA00022499"/>
    </source>
</evidence>
<dbReference type="PANTHER" id="PTHR46105:SF2">
    <property type="entry name" value="NUCLEUS ACCUMBENS-ASSOCIATED PROTEIN 2"/>
    <property type="match status" value="1"/>
</dbReference>
<dbReference type="InterPro" id="IPR050457">
    <property type="entry name" value="ZnFinger_BTB_dom_contain"/>
</dbReference>
<keyword evidence="7" id="KW-1185">Reference proteome</keyword>
<dbReference type="Gene3D" id="3.30.710.10">
    <property type="entry name" value="Potassium Channel Kv1.1, Chain A"/>
    <property type="match status" value="1"/>
</dbReference>
<dbReference type="GeneID" id="109079408"/>
<feature type="region of interest" description="Disordered" evidence="3">
    <location>
        <begin position="218"/>
        <end position="249"/>
    </location>
</feature>
<dbReference type="SMART" id="SM01025">
    <property type="entry name" value="BEN"/>
    <property type="match status" value="1"/>
</dbReference>
<keyword evidence="1" id="KW-1017">Isopeptide bond</keyword>
<feature type="compositionally biased region" description="Acidic residues" evidence="3">
    <location>
        <begin position="239"/>
        <end position="248"/>
    </location>
</feature>
<dbReference type="InterPro" id="IPR000210">
    <property type="entry name" value="BTB/POZ_dom"/>
</dbReference>
<dbReference type="Proteomes" id="UP001155660">
    <property type="component" value="Chromosome A5"/>
</dbReference>
<dbReference type="Gene3D" id="1.10.10.2590">
    <property type="entry name" value="BEN domain"/>
    <property type="match status" value="1"/>
</dbReference>
<dbReference type="Proteomes" id="UP000694427">
    <property type="component" value="Unplaced"/>
</dbReference>
<feature type="compositionally biased region" description="Basic and acidic residues" evidence="3">
    <location>
        <begin position="542"/>
        <end position="570"/>
    </location>
</feature>
<protein>
    <submittedName>
        <fullName evidence="8">Nucleus accumbens-associated protein 2-like</fullName>
    </submittedName>
</protein>
<dbReference type="Ensembl" id="ENSCCRT00020076063.1">
    <property type="protein sequence ID" value="ENSCCRP00020069205.1"/>
    <property type="gene ID" value="ENSCCRG00020032423.1"/>
</dbReference>
<feature type="domain" description="BTB" evidence="4">
    <location>
        <begin position="30"/>
        <end position="94"/>
    </location>
</feature>
<reference evidence="6" key="2">
    <citation type="submission" date="2025-05" db="UniProtKB">
        <authorList>
            <consortium name="Ensembl"/>
        </authorList>
    </citation>
    <scope>IDENTIFICATION</scope>
</reference>